<keyword evidence="1" id="KW-0472">Membrane</keyword>
<evidence type="ECO:0000313" key="3">
    <source>
        <dbReference type="Proteomes" id="UP000294902"/>
    </source>
</evidence>
<accession>A0A4R3MGJ0</accession>
<dbReference type="Pfam" id="PF18975">
    <property type="entry name" value="DUF5711"/>
    <property type="match status" value="1"/>
</dbReference>
<organism evidence="2 3">
    <name type="scientific">Natranaerovirga pectinivora</name>
    <dbReference type="NCBI Taxonomy" id="682400"/>
    <lineage>
        <taxon>Bacteria</taxon>
        <taxon>Bacillati</taxon>
        <taxon>Bacillota</taxon>
        <taxon>Clostridia</taxon>
        <taxon>Lachnospirales</taxon>
        <taxon>Natranaerovirgaceae</taxon>
        <taxon>Natranaerovirga</taxon>
    </lineage>
</organism>
<dbReference type="RefSeq" id="WP_132253873.1">
    <property type="nucleotide sequence ID" value="NZ_SMAL01000012.1"/>
</dbReference>
<dbReference type="EMBL" id="SMAL01000012">
    <property type="protein sequence ID" value="TCT12309.1"/>
    <property type="molecule type" value="Genomic_DNA"/>
</dbReference>
<keyword evidence="1" id="KW-1133">Transmembrane helix</keyword>
<gene>
    <name evidence="2" type="ORF">EDC18_11281</name>
</gene>
<keyword evidence="3" id="KW-1185">Reference proteome</keyword>
<sequence>MEDKKSKKSIVVMIMLITITIGIIAIVNAKSNGDGVISSFDIVYEYEYNNGKVIYEGYQGNSIIVCSNDGIKLMTLKGDTLWDYAYSIRMPRLKTKGNYIAVADYSGQSIYLFDGKGLVNKILTNYKIIEFDINERGFVSIVEENRNENNLYLYTTEGDLIARSKTVFDRNGYPLDIAISNDGTKLVTSYLFTDGINLESRITFYQFSNVGQNYNERIAGSFRIENTIIPKVEFVDNNTVAAFSDSGITIYEMTEKPDKKSDIHIEEEIKSIVQGKSFLGVVTGDGEQILQTFNYKGEKLGESIIDIKYTNVVSNDEDIIFYNEWGWEIHSRNGRLRHKETFDYSVQQVVPINNNDYLIVSIKDTKIIKLR</sequence>
<dbReference type="Proteomes" id="UP000294902">
    <property type="component" value="Unassembled WGS sequence"/>
</dbReference>
<protein>
    <submittedName>
        <fullName evidence="2">Uncharacterized protein</fullName>
    </submittedName>
</protein>
<evidence type="ECO:0000256" key="1">
    <source>
        <dbReference type="SAM" id="Phobius"/>
    </source>
</evidence>
<dbReference type="AlphaFoldDB" id="A0A4R3MGJ0"/>
<feature type="transmembrane region" description="Helical" evidence="1">
    <location>
        <begin position="9"/>
        <end position="29"/>
    </location>
</feature>
<evidence type="ECO:0000313" key="2">
    <source>
        <dbReference type="EMBL" id="TCT12309.1"/>
    </source>
</evidence>
<dbReference type="SUPFAM" id="SSF82171">
    <property type="entry name" value="DPP6 N-terminal domain-like"/>
    <property type="match status" value="1"/>
</dbReference>
<name>A0A4R3MGJ0_9FIRM</name>
<keyword evidence="1" id="KW-0812">Transmembrane</keyword>
<proteinExistence type="predicted"/>
<dbReference type="InterPro" id="IPR043765">
    <property type="entry name" value="DUF5711"/>
</dbReference>
<dbReference type="OrthoDB" id="1779345at2"/>
<comment type="caution">
    <text evidence="2">The sequence shown here is derived from an EMBL/GenBank/DDBJ whole genome shotgun (WGS) entry which is preliminary data.</text>
</comment>
<reference evidence="2 3" key="1">
    <citation type="submission" date="2019-03" db="EMBL/GenBank/DDBJ databases">
        <title>Genomic Encyclopedia of Type Strains, Phase IV (KMG-IV): sequencing the most valuable type-strain genomes for metagenomic binning, comparative biology and taxonomic classification.</title>
        <authorList>
            <person name="Goeker M."/>
        </authorList>
    </citation>
    <scope>NUCLEOTIDE SEQUENCE [LARGE SCALE GENOMIC DNA]</scope>
    <source>
        <strain evidence="2 3">DSM 24629</strain>
    </source>
</reference>